<evidence type="ECO:0000259" key="7">
    <source>
        <dbReference type="Pfam" id="PF01494"/>
    </source>
</evidence>
<evidence type="ECO:0000256" key="2">
    <source>
        <dbReference type="ARBA" id="ARBA00005179"/>
    </source>
</evidence>
<dbReference type="RefSeq" id="XP_040711995.1">
    <property type="nucleotide sequence ID" value="XM_040857721.1"/>
</dbReference>
<comment type="cofactor">
    <cofactor evidence="1">
        <name>FAD</name>
        <dbReference type="ChEBI" id="CHEBI:57692"/>
    </cofactor>
</comment>
<dbReference type="InterPro" id="IPR036188">
    <property type="entry name" value="FAD/NAD-bd_sf"/>
</dbReference>
<comment type="pathway">
    <text evidence="2">Secondary metabolite biosynthesis.</text>
</comment>
<gene>
    <name evidence="8" type="ORF">BCR38DRAFT_399609</name>
</gene>
<dbReference type="OrthoDB" id="10029326at2759"/>
<dbReference type="SUPFAM" id="SSF51905">
    <property type="entry name" value="FAD/NAD(P)-binding domain"/>
    <property type="match status" value="1"/>
</dbReference>
<dbReference type="GO" id="GO:0071949">
    <property type="term" value="F:FAD binding"/>
    <property type="evidence" value="ECO:0007669"/>
    <property type="project" value="InterPro"/>
</dbReference>
<dbReference type="PANTHER" id="PTHR47356:SF2">
    <property type="entry name" value="FAD-BINDING DOMAIN-CONTAINING PROTEIN-RELATED"/>
    <property type="match status" value="1"/>
</dbReference>
<dbReference type="GeneID" id="63773933"/>
<evidence type="ECO:0000313" key="8">
    <source>
        <dbReference type="EMBL" id="ORY59301.1"/>
    </source>
</evidence>
<name>A0A1Y2DJB1_9PEZI</name>
<dbReference type="AlphaFoldDB" id="A0A1Y2DJB1"/>
<reference evidence="8 9" key="1">
    <citation type="submission" date="2016-07" db="EMBL/GenBank/DDBJ databases">
        <title>Pervasive Adenine N6-methylation of Active Genes in Fungi.</title>
        <authorList>
            <consortium name="DOE Joint Genome Institute"/>
            <person name="Mondo S.J."/>
            <person name="Dannebaum R.O."/>
            <person name="Kuo R.C."/>
            <person name="Labutti K."/>
            <person name="Haridas S."/>
            <person name="Kuo A."/>
            <person name="Salamov A."/>
            <person name="Ahrendt S.R."/>
            <person name="Lipzen A."/>
            <person name="Sullivan W."/>
            <person name="Andreopoulos W.B."/>
            <person name="Clum A."/>
            <person name="Lindquist E."/>
            <person name="Daum C."/>
            <person name="Ramamoorthy G.K."/>
            <person name="Gryganskyi A."/>
            <person name="Culley D."/>
            <person name="Magnuson J.K."/>
            <person name="James T.Y."/>
            <person name="O'Malley M.A."/>
            <person name="Stajich J.E."/>
            <person name="Spatafora J.W."/>
            <person name="Visel A."/>
            <person name="Grigoriev I.V."/>
        </authorList>
    </citation>
    <scope>NUCLEOTIDE SEQUENCE [LARGE SCALE GENOMIC DNA]</scope>
    <source>
        <strain evidence="8 9">CBS 129021</strain>
    </source>
</reference>
<dbReference type="Pfam" id="PF01494">
    <property type="entry name" value="FAD_binding_3"/>
    <property type="match status" value="1"/>
</dbReference>
<dbReference type="Gene3D" id="3.50.50.60">
    <property type="entry name" value="FAD/NAD(P)-binding domain"/>
    <property type="match status" value="1"/>
</dbReference>
<dbReference type="EMBL" id="MCFJ01000014">
    <property type="protein sequence ID" value="ORY59301.1"/>
    <property type="molecule type" value="Genomic_DNA"/>
</dbReference>
<dbReference type="Proteomes" id="UP000193689">
    <property type="component" value="Unassembled WGS sequence"/>
</dbReference>
<dbReference type="PRINTS" id="PR00420">
    <property type="entry name" value="RNGMNOXGNASE"/>
</dbReference>
<dbReference type="PANTHER" id="PTHR47356">
    <property type="entry name" value="FAD-DEPENDENT MONOOXYGENASE ASQG-RELATED"/>
    <property type="match status" value="1"/>
</dbReference>
<keyword evidence="5" id="KW-0274">FAD</keyword>
<comment type="similarity">
    <text evidence="3">Belongs to the paxM FAD-dependent monooxygenase family.</text>
</comment>
<sequence>MLSIAPHKPEHYQIAIIGGGIAGVTLALACEKYGIQYALFEARDSLAPADGASIGLQANGLRILEQLGVYEEIERYATPVKIWRHLDEDGELLCKTNAFSYYRSKFGYDSVVLDRQKLLSIMANKLRGLDGNNLVKLCCRVPSFQEDEEKAIVTTTDGTVITADLLVGADGVRSSVRKFIDSVQVEDHAESDDYMSTQFACAYGISPPMDAIVEGECFSVYREKASILSFTGKGGVVFWFVLEDLGETVPLSKSPRYTAKDVDAVCRSVAHIRVAPGVLFSDIYANRTVSMKIALEEGIAQTWNSARAVLVGDAAHKMVPNAAMGGNQAIESVALLLNELDGILQSPDSKIPADVLKAALCRYSEQRKARTSKIQNTAGMICRTQMFPHGEKTSAAYQQLQSLTAADWLFRAFMEFIGAPSLNGITLTERGKFYDEALASFQQRFSTQKYSNNKELVGI</sequence>
<evidence type="ECO:0000256" key="3">
    <source>
        <dbReference type="ARBA" id="ARBA00007992"/>
    </source>
</evidence>
<feature type="domain" description="FAD-binding" evidence="7">
    <location>
        <begin position="12"/>
        <end position="344"/>
    </location>
</feature>
<keyword evidence="9" id="KW-1185">Reference proteome</keyword>
<comment type="caution">
    <text evidence="8">The sequence shown here is derived from an EMBL/GenBank/DDBJ whole genome shotgun (WGS) entry which is preliminary data.</text>
</comment>
<evidence type="ECO:0000256" key="1">
    <source>
        <dbReference type="ARBA" id="ARBA00001974"/>
    </source>
</evidence>
<dbReference type="InterPro" id="IPR002938">
    <property type="entry name" value="FAD-bd"/>
</dbReference>
<evidence type="ECO:0000256" key="4">
    <source>
        <dbReference type="ARBA" id="ARBA00022630"/>
    </source>
</evidence>
<evidence type="ECO:0000256" key="6">
    <source>
        <dbReference type="ARBA" id="ARBA00023002"/>
    </source>
</evidence>
<accession>A0A1Y2DJB1</accession>
<keyword evidence="4" id="KW-0285">Flavoprotein</keyword>
<proteinExistence type="inferred from homology"/>
<dbReference type="GO" id="GO:0004497">
    <property type="term" value="F:monooxygenase activity"/>
    <property type="evidence" value="ECO:0007669"/>
    <property type="project" value="InterPro"/>
</dbReference>
<organism evidence="8 9">
    <name type="scientific">Pseudomassariella vexata</name>
    <dbReference type="NCBI Taxonomy" id="1141098"/>
    <lineage>
        <taxon>Eukaryota</taxon>
        <taxon>Fungi</taxon>
        <taxon>Dikarya</taxon>
        <taxon>Ascomycota</taxon>
        <taxon>Pezizomycotina</taxon>
        <taxon>Sordariomycetes</taxon>
        <taxon>Xylariomycetidae</taxon>
        <taxon>Amphisphaeriales</taxon>
        <taxon>Pseudomassariaceae</taxon>
        <taxon>Pseudomassariella</taxon>
    </lineage>
</organism>
<dbReference type="STRING" id="1141098.A0A1Y2DJB1"/>
<dbReference type="InParanoid" id="A0A1Y2DJB1"/>
<keyword evidence="6" id="KW-0560">Oxidoreductase</keyword>
<evidence type="ECO:0000313" key="9">
    <source>
        <dbReference type="Proteomes" id="UP000193689"/>
    </source>
</evidence>
<dbReference type="InterPro" id="IPR050562">
    <property type="entry name" value="FAD_mOase_fung"/>
</dbReference>
<evidence type="ECO:0000256" key="5">
    <source>
        <dbReference type="ARBA" id="ARBA00022827"/>
    </source>
</evidence>
<protein>
    <recommendedName>
        <fullName evidence="7">FAD-binding domain-containing protein</fullName>
    </recommendedName>
</protein>